<keyword evidence="3 4" id="KW-0620">Polyamine biosynthesis</keyword>
<gene>
    <name evidence="4" type="primary">speE</name>
    <name evidence="7" type="ORF">AWM68_16000</name>
</gene>
<dbReference type="Pfam" id="PF01564">
    <property type="entry name" value="Spermine_synth"/>
    <property type="match status" value="1"/>
</dbReference>
<accession>A0A163PBL6</accession>
<dbReference type="RefSeq" id="WP_066246076.1">
    <property type="nucleotide sequence ID" value="NZ_LRFC01000041.1"/>
</dbReference>
<keyword evidence="8" id="KW-1185">Reference proteome</keyword>
<evidence type="ECO:0000259" key="6">
    <source>
        <dbReference type="PROSITE" id="PS51006"/>
    </source>
</evidence>
<reference evidence="8" key="1">
    <citation type="submission" date="2016-01" db="EMBL/GenBank/DDBJ databases">
        <title>Draft genome of Chromobacterium sp. F49.</title>
        <authorList>
            <person name="Hong K.W."/>
        </authorList>
    </citation>
    <scope>NUCLEOTIDE SEQUENCE [LARGE SCALE GENOMIC DNA]</scope>
    <source>
        <strain evidence="8">P7IIIA</strain>
    </source>
</reference>
<dbReference type="InterPro" id="IPR030374">
    <property type="entry name" value="PABS"/>
</dbReference>
<dbReference type="Proteomes" id="UP000076567">
    <property type="component" value="Unassembled WGS sequence"/>
</dbReference>
<dbReference type="HAMAP" id="MF_00198">
    <property type="entry name" value="Spermidine_synth"/>
    <property type="match status" value="1"/>
</dbReference>
<evidence type="ECO:0000256" key="3">
    <source>
        <dbReference type="ARBA" id="ARBA00023115"/>
    </source>
</evidence>
<comment type="pathway">
    <text evidence="4">Amine and polyamine biosynthesis; spermidine biosynthesis; spermidine from putrescine: step 1/1.</text>
</comment>
<evidence type="ECO:0000256" key="5">
    <source>
        <dbReference type="PROSITE-ProRule" id="PRU00354"/>
    </source>
</evidence>
<dbReference type="PANTHER" id="PTHR43317">
    <property type="entry name" value="THERMOSPERMINE SYNTHASE ACAULIS5"/>
    <property type="match status" value="1"/>
</dbReference>
<comment type="similarity">
    <text evidence="1 4">Belongs to the spermidine/spermine synthase family.</text>
</comment>
<organism evidence="7 8">
    <name type="scientific">Fictibacillus phosphorivorans</name>
    <dbReference type="NCBI Taxonomy" id="1221500"/>
    <lineage>
        <taxon>Bacteria</taxon>
        <taxon>Bacillati</taxon>
        <taxon>Bacillota</taxon>
        <taxon>Bacilli</taxon>
        <taxon>Bacillales</taxon>
        <taxon>Fictibacillaceae</taxon>
        <taxon>Fictibacillus</taxon>
    </lineage>
</organism>
<feature type="binding site" evidence="4">
    <location>
        <position position="145"/>
    </location>
    <ligand>
        <name>S-methyl-5'-thioadenosine</name>
        <dbReference type="ChEBI" id="CHEBI:17509"/>
    </ligand>
</feature>
<evidence type="ECO:0000313" key="8">
    <source>
        <dbReference type="Proteomes" id="UP000076567"/>
    </source>
</evidence>
<evidence type="ECO:0000256" key="2">
    <source>
        <dbReference type="ARBA" id="ARBA00022679"/>
    </source>
</evidence>
<dbReference type="SUPFAM" id="SSF53335">
    <property type="entry name" value="S-adenosyl-L-methionine-dependent methyltransferases"/>
    <property type="match status" value="1"/>
</dbReference>
<keyword evidence="4" id="KW-0745">Spermidine biosynthesis</keyword>
<feature type="binding site" evidence="4">
    <location>
        <begin position="172"/>
        <end position="173"/>
    </location>
    <ligand>
        <name>S-methyl-5'-thioadenosine</name>
        <dbReference type="ChEBI" id="CHEBI:17509"/>
    </ligand>
</feature>
<feature type="binding site" evidence="4">
    <location>
        <position position="199"/>
    </location>
    <ligand>
        <name>S-methyl-5'-thioadenosine</name>
        <dbReference type="ChEBI" id="CHEBI:17509"/>
    </ligand>
</feature>
<dbReference type="EC" id="2.5.1.16" evidence="4"/>
<comment type="caution">
    <text evidence="7">The sequence shown here is derived from an EMBL/GenBank/DDBJ whole genome shotgun (WGS) entry which is preliminary data.</text>
</comment>
<dbReference type="PROSITE" id="PS51006">
    <property type="entry name" value="PABS_2"/>
    <property type="match status" value="1"/>
</dbReference>
<comment type="caution">
    <text evidence="4">Lacks conserved residue(s) required for the propagation of feature annotation.</text>
</comment>
<dbReference type="CDD" id="cd02440">
    <property type="entry name" value="AdoMet_MTases"/>
    <property type="match status" value="1"/>
</dbReference>
<dbReference type="NCBIfam" id="NF037959">
    <property type="entry name" value="MFS_SpdSyn"/>
    <property type="match status" value="1"/>
</dbReference>
<dbReference type="EMBL" id="LRFC01000041">
    <property type="protein sequence ID" value="KZE63294.1"/>
    <property type="molecule type" value="Genomic_DNA"/>
</dbReference>
<comment type="subunit">
    <text evidence="4">Homodimer or homotetramer.</text>
</comment>
<proteinExistence type="inferred from homology"/>
<sequence>MLLPCVKCYCYADQTLKISIGDNTIEESICSSCKGSIQDEIENLIMTWTMDFFGENILYKKNSAYSTIYVSENEEQRNLRFLTSFQSGILKKEEGTSTPYLNSFLLGPIFLKREIKRILCIGLGTGYLVKAFRRFFPDLKIDVVEIDEEVYNIAQKYFNFSLDSSIDVHISDAFEFVKKINRSSYDLIALDAYDGNKVPAHLDSVEFYEEIKRILMPDGILISNLHGRLTGEYSRDFKNSYNKMEKVFKHSILIPSPNEWEMNILTLFSNNQINKLDVGATIFQEDLKVLIAPWLTDKQYDEKDIKEKE</sequence>
<comment type="catalytic activity">
    <reaction evidence="4">
        <text>S-adenosyl 3-(methylsulfanyl)propylamine + putrescine = S-methyl-5'-thioadenosine + spermidine + H(+)</text>
        <dbReference type="Rhea" id="RHEA:12721"/>
        <dbReference type="ChEBI" id="CHEBI:15378"/>
        <dbReference type="ChEBI" id="CHEBI:17509"/>
        <dbReference type="ChEBI" id="CHEBI:57443"/>
        <dbReference type="ChEBI" id="CHEBI:57834"/>
        <dbReference type="ChEBI" id="CHEBI:326268"/>
        <dbReference type="EC" id="2.5.1.16"/>
    </reaction>
</comment>
<evidence type="ECO:0000313" key="7">
    <source>
        <dbReference type="EMBL" id="KZE63294.1"/>
    </source>
</evidence>
<feature type="domain" description="PABS" evidence="6">
    <location>
        <begin position="42"/>
        <end position="269"/>
    </location>
</feature>
<feature type="active site" description="Proton acceptor" evidence="4 5">
    <location>
        <position position="191"/>
    </location>
</feature>
<dbReference type="AlphaFoldDB" id="A0A163PBL6"/>
<keyword evidence="2 4" id="KW-0808">Transferase</keyword>
<dbReference type="PANTHER" id="PTHR43317:SF1">
    <property type="entry name" value="THERMOSPERMINE SYNTHASE ACAULIS5"/>
    <property type="match status" value="1"/>
</dbReference>
<dbReference type="InterPro" id="IPR029063">
    <property type="entry name" value="SAM-dependent_MTases_sf"/>
</dbReference>
<dbReference type="UniPathway" id="UPA00248">
    <property type="reaction ID" value="UER00314"/>
</dbReference>
<dbReference type="OrthoDB" id="9761985at2"/>
<evidence type="ECO:0000256" key="1">
    <source>
        <dbReference type="ARBA" id="ARBA00007867"/>
    </source>
</evidence>
<evidence type="ECO:0000256" key="4">
    <source>
        <dbReference type="HAMAP-Rule" id="MF_00198"/>
    </source>
</evidence>
<protein>
    <recommendedName>
        <fullName evidence="4">Polyamine aminopropyltransferase</fullName>
    </recommendedName>
    <alternativeName>
        <fullName evidence="4">Putrescine aminopropyltransferase</fullName>
        <shortName evidence="4">PAPT</shortName>
    </alternativeName>
    <alternativeName>
        <fullName evidence="4">Spermidine synthase</fullName>
        <shortName evidence="4">SPDS</shortName>
        <shortName evidence="4">SPDSY</shortName>
        <ecNumber evidence="4">2.5.1.16</ecNumber>
    </alternativeName>
</protein>
<comment type="function">
    <text evidence="4">Catalyzes the irreversible transfer of a propylamine group from the amino donor S-adenosylmethioninamine (decarboxy-AdoMet) to putrescine (1,4-diaminobutane) to yield spermidine.</text>
</comment>
<dbReference type="GO" id="GO:0004766">
    <property type="term" value="F:spermidine synthase activity"/>
    <property type="evidence" value="ECO:0007669"/>
    <property type="project" value="UniProtKB-UniRule"/>
</dbReference>
<name>A0A163PBL6_9BACL</name>
<dbReference type="GO" id="GO:0010487">
    <property type="term" value="F:thermospermine synthase activity"/>
    <property type="evidence" value="ECO:0007669"/>
    <property type="project" value="TreeGrafter"/>
</dbReference>
<dbReference type="Gene3D" id="3.40.50.150">
    <property type="entry name" value="Vaccinia Virus protein VP39"/>
    <property type="match status" value="1"/>
</dbReference>
<dbReference type="GO" id="GO:0008295">
    <property type="term" value="P:spermidine biosynthetic process"/>
    <property type="evidence" value="ECO:0007669"/>
    <property type="project" value="UniProtKB-UniRule"/>
</dbReference>
<dbReference type="InterPro" id="IPR001045">
    <property type="entry name" value="Spermi_synthase"/>
</dbReference>